<dbReference type="GO" id="GO:0004181">
    <property type="term" value="F:metallocarboxypeptidase activity"/>
    <property type="evidence" value="ECO:0007669"/>
    <property type="project" value="InterPro"/>
</dbReference>
<dbReference type="RefSeq" id="WP_136844626.1">
    <property type="nucleotide sequence ID" value="NZ_SUPL01000007.1"/>
</dbReference>
<evidence type="ECO:0000256" key="5">
    <source>
        <dbReference type="ARBA" id="ARBA00022833"/>
    </source>
</evidence>
<evidence type="ECO:0000256" key="3">
    <source>
        <dbReference type="ARBA" id="ARBA00022670"/>
    </source>
</evidence>
<dbReference type="GO" id="GO:0006508">
    <property type="term" value="P:proteolysis"/>
    <property type="evidence" value="ECO:0007669"/>
    <property type="project" value="UniProtKB-KW"/>
</dbReference>
<evidence type="ECO:0000313" key="9">
    <source>
        <dbReference type="EMBL" id="TJY33447.1"/>
    </source>
</evidence>
<reference evidence="9 10" key="1">
    <citation type="submission" date="2019-04" db="EMBL/GenBank/DDBJ databases">
        <title>Lacinutrix sp. nov., isolated from marine water.</title>
        <authorList>
            <person name="Kim W."/>
        </authorList>
    </citation>
    <scope>NUCLEOTIDE SEQUENCE [LARGE SCALE GENOMIC DNA]</scope>
    <source>
        <strain evidence="9 10">CAU 1491</strain>
    </source>
</reference>
<keyword evidence="5" id="KW-0862">Zinc</keyword>
<keyword evidence="6" id="KW-0482">Metalloprotease</keyword>
<accession>A0A4U0EP91</accession>
<keyword evidence="10" id="KW-1185">Reference proteome</keyword>
<dbReference type="EMBL" id="SUPL01000007">
    <property type="protein sequence ID" value="TJY33447.1"/>
    <property type="molecule type" value="Genomic_DNA"/>
</dbReference>
<comment type="cofactor">
    <cofactor evidence="1">
        <name>Zn(2+)</name>
        <dbReference type="ChEBI" id="CHEBI:29105"/>
    </cofactor>
</comment>
<dbReference type="PANTHER" id="PTHR11705">
    <property type="entry name" value="PROTEASE FAMILY M14 CARBOXYPEPTIDASE A,B"/>
    <property type="match status" value="1"/>
</dbReference>
<gene>
    <name evidence="9" type="ORF">E5167_13175</name>
</gene>
<evidence type="ECO:0000256" key="7">
    <source>
        <dbReference type="PROSITE-ProRule" id="PRU01379"/>
    </source>
</evidence>
<feature type="active site" description="Proton donor/acceptor" evidence="7">
    <location>
        <position position="240"/>
    </location>
</feature>
<dbReference type="GO" id="GO:0005615">
    <property type="term" value="C:extracellular space"/>
    <property type="evidence" value="ECO:0007669"/>
    <property type="project" value="TreeGrafter"/>
</dbReference>
<evidence type="ECO:0000259" key="8">
    <source>
        <dbReference type="PROSITE" id="PS52035"/>
    </source>
</evidence>
<comment type="caution">
    <text evidence="9">The sequence shown here is derived from an EMBL/GenBank/DDBJ whole genome shotgun (WGS) entry which is preliminary data.</text>
</comment>
<dbReference type="InterPro" id="IPR000834">
    <property type="entry name" value="Peptidase_M14"/>
</dbReference>
<dbReference type="AlphaFoldDB" id="A0A4U0EP91"/>
<feature type="domain" description="Peptidase M14" evidence="8">
    <location>
        <begin position="22"/>
        <end position="268"/>
    </location>
</feature>
<keyword evidence="4" id="KW-0378">Hydrolase</keyword>
<evidence type="ECO:0000256" key="6">
    <source>
        <dbReference type="ARBA" id="ARBA00023049"/>
    </source>
</evidence>
<evidence type="ECO:0000256" key="2">
    <source>
        <dbReference type="ARBA" id="ARBA00005988"/>
    </source>
</evidence>
<evidence type="ECO:0000256" key="1">
    <source>
        <dbReference type="ARBA" id="ARBA00001947"/>
    </source>
</evidence>
<dbReference type="Pfam" id="PF00246">
    <property type="entry name" value="Peptidase_M14"/>
    <property type="match status" value="1"/>
</dbReference>
<protein>
    <submittedName>
        <fullName evidence="9">DUF2817 domain-containing protein</fullName>
    </submittedName>
</protein>
<evidence type="ECO:0000256" key="4">
    <source>
        <dbReference type="ARBA" id="ARBA00022801"/>
    </source>
</evidence>
<dbReference type="SUPFAM" id="SSF53187">
    <property type="entry name" value="Zn-dependent exopeptidases"/>
    <property type="match status" value="1"/>
</dbReference>
<dbReference type="PANTHER" id="PTHR11705:SF143">
    <property type="entry name" value="SLL0236 PROTEIN"/>
    <property type="match status" value="1"/>
</dbReference>
<keyword evidence="3" id="KW-0645">Protease</keyword>
<evidence type="ECO:0000313" key="10">
    <source>
        <dbReference type="Proteomes" id="UP000307657"/>
    </source>
</evidence>
<dbReference type="Gene3D" id="3.40.630.10">
    <property type="entry name" value="Zn peptidases"/>
    <property type="match status" value="1"/>
</dbReference>
<dbReference type="SMART" id="SM00631">
    <property type="entry name" value="Zn_pept"/>
    <property type="match status" value="1"/>
</dbReference>
<name>A0A4U0EP91_9FLAO</name>
<dbReference type="OrthoDB" id="1119199at2"/>
<dbReference type="Proteomes" id="UP000307657">
    <property type="component" value="Unassembled WGS sequence"/>
</dbReference>
<organism evidence="9 10">
    <name type="scientific">Pontimicrobium aquaticum</name>
    <dbReference type="NCBI Taxonomy" id="2565367"/>
    <lineage>
        <taxon>Bacteria</taxon>
        <taxon>Pseudomonadati</taxon>
        <taxon>Bacteroidota</taxon>
        <taxon>Flavobacteriia</taxon>
        <taxon>Flavobacteriales</taxon>
        <taxon>Flavobacteriaceae</taxon>
        <taxon>Pontimicrobium</taxon>
    </lineage>
</organism>
<dbReference type="PROSITE" id="PS52035">
    <property type="entry name" value="PEPTIDASE_M14"/>
    <property type="match status" value="1"/>
</dbReference>
<proteinExistence type="inferred from homology"/>
<sequence length="384" mass="43441">MSKYSLLHSGYKQYKNASISHRYITNSQIEPLLKSLSKKCQVTSIGNSVNGLPIYGIQIGHGKKRVLMWSQMHGNESTTTKACFDMLNFLTENPHILEHCTLYIIPILNPDGAKAYTRVNANNVDLNRDAQNLTQPESLVLKSTFESFKPDFCFNLHGQRTIFSAGKKNKSAIISFLAPAQDEKCSITPNRRVAMELITSMNTMLQGFIPNCVGIYDDAFNINCVGDTFQSKNVPTILFEAGHYKNDYAREEVRQLIFMSLVTALDTIATNNSLGDNYESYFYIPQNQKLFYDIIIRNAKILNNNKLEILDVAVQYQEVLHNNKVNFIPKIKDFGDLSQFFGHKEVDAIQQHVVLGEANDLSLESAIDFIIINNELFSLKPINS</sequence>
<dbReference type="GO" id="GO:0008270">
    <property type="term" value="F:zinc ion binding"/>
    <property type="evidence" value="ECO:0007669"/>
    <property type="project" value="InterPro"/>
</dbReference>
<comment type="similarity">
    <text evidence="2 7">Belongs to the peptidase M14 family.</text>
</comment>